<name>A0A3N4LEX8_9PEZI</name>
<dbReference type="AlphaFoldDB" id="A0A3N4LEX8"/>
<accession>A0A3N4LEX8</accession>
<dbReference type="OrthoDB" id="5418601at2759"/>
<keyword evidence="2" id="KW-1185">Reference proteome</keyword>
<dbReference type="Proteomes" id="UP000267821">
    <property type="component" value="Unassembled WGS sequence"/>
</dbReference>
<proteinExistence type="predicted"/>
<dbReference type="InParanoid" id="A0A3N4LEX8"/>
<evidence type="ECO:0000313" key="2">
    <source>
        <dbReference type="Proteomes" id="UP000267821"/>
    </source>
</evidence>
<sequence>MSKPPQVPLQHPYEGYDAKYVLSPEAASIPCASLGHAGLLSELNRILHTAYTLKTPGAFTLLEDCISSKYDFGTAYAHLRPFWVCLHWIAGDLVSLRNMFAEYEKNDQKAREDAQVKGTIVKPYSVPPRRVWDLQAHRVVPGWRTFQPCPSYWPVSHSWADAIAIIDTPVNQYEWPVPIPVGVTLEMVRNELLNLGAEYAWLDILCLRQRSDDPEKEKIRLREWEIDVPTIGNAYQFSKTEQTVQYCNGLGRPFETFGWDGPRHWLNRAWTLQEINWEAIIGGVTEEIPVPMDAARTDGDCTTTLRTMMEPLTVILTNNNSMLLFLLLEEMKRRFASGDIDKIAGLGYLLRSHTLPTYYESQSVDKA</sequence>
<protein>
    <recommendedName>
        <fullName evidence="3">Heterokaryon incompatibility domain-containing protein</fullName>
    </recommendedName>
</protein>
<organism evidence="1 2">
    <name type="scientific">Terfezia boudieri ATCC MYA-4762</name>
    <dbReference type="NCBI Taxonomy" id="1051890"/>
    <lineage>
        <taxon>Eukaryota</taxon>
        <taxon>Fungi</taxon>
        <taxon>Dikarya</taxon>
        <taxon>Ascomycota</taxon>
        <taxon>Pezizomycotina</taxon>
        <taxon>Pezizomycetes</taxon>
        <taxon>Pezizales</taxon>
        <taxon>Pezizaceae</taxon>
        <taxon>Terfezia</taxon>
    </lineage>
</organism>
<reference evidence="1 2" key="1">
    <citation type="journal article" date="2018" name="Nat. Ecol. Evol.">
        <title>Pezizomycetes genomes reveal the molecular basis of ectomycorrhizal truffle lifestyle.</title>
        <authorList>
            <person name="Murat C."/>
            <person name="Payen T."/>
            <person name="Noel B."/>
            <person name="Kuo A."/>
            <person name="Morin E."/>
            <person name="Chen J."/>
            <person name="Kohler A."/>
            <person name="Krizsan K."/>
            <person name="Balestrini R."/>
            <person name="Da Silva C."/>
            <person name="Montanini B."/>
            <person name="Hainaut M."/>
            <person name="Levati E."/>
            <person name="Barry K.W."/>
            <person name="Belfiori B."/>
            <person name="Cichocki N."/>
            <person name="Clum A."/>
            <person name="Dockter R.B."/>
            <person name="Fauchery L."/>
            <person name="Guy J."/>
            <person name="Iotti M."/>
            <person name="Le Tacon F."/>
            <person name="Lindquist E.A."/>
            <person name="Lipzen A."/>
            <person name="Malagnac F."/>
            <person name="Mello A."/>
            <person name="Molinier V."/>
            <person name="Miyauchi S."/>
            <person name="Poulain J."/>
            <person name="Riccioni C."/>
            <person name="Rubini A."/>
            <person name="Sitrit Y."/>
            <person name="Splivallo R."/>
            <person name="Traeger S."/>
            <person name="Wang M."/>
            <person name="Zifcakova L."/>
            <person name="Wipf D."/>
            <person name="Zambonelli A."/>
            <person name="Paolocci F."/>
            <person name="Nowrousian M."/>
            <person name="Ottonello S."/>
            <person name="Baldrian P."/>
            <person name="Spatafora J.W."/>
            <person name="Henrissat B."/>
            <person name="Nagy L.G."/>
            <person name="Aury J.M."/>
            <person name="Wincker P."/>
            <person name="Grigoriev I.V."/>
            <person name="Bonfante P."/>
            <person name="Martin F.M."/>
        </authorList>
    </citation>
    <scope>NUCLEOTIDE SEQUENCE [LARGE SCALE GENOMIC DNA]</scope>
    <source>
        <strain evidence="1 2">ATCC MYA-4762</strain>
    </source>
</reference>
<evidence type="ECO:0000313" key="1">
    <source>
        <dbReference type="EMBL" id="RPB20029.1"/>
    </source>
</evidence>
<gene>
    <name evidence="1" type="ORF">L211DRAFT_895253</name>
</gene>
<dbReference type="EMBL" id="ML121578">
    <property type="protein sequence ID" value="RPB20029.1"/>
    <property type="molecule type" value="Genomic_DNA"/>
</dbReference>
<evidence type="ECO:0008006" key="3">
    <source>
        <dbReference type="Google" id="ProtNLM"/>
    </source>
</evidence>